<gene>
    <name evidence="1" type="ORF">METZ01_LOCUS179965</name>
</gene>
<protein>
    <recommendedName>
        <fullName evidence="2">TIGR01459 family HAD-type hydrolase</fullName>
    </recommendedName>
</protein>
<dbReference type="InterPro" id="IPR036412">
    <property type="entry name" value="HAD-like_sf"/>
</dbReference>
<reference evidence="1" key="1">
    <citation type="submission" date="2018-05" db="EMBL/GenBank/DDBJ databases">
        <authorList>
            <person name="Lanie J.A."/>
            <person name="Ng W.-L."/>
            <person name="Kazmierczak K.M."/>
            <person name="Andrzejewski T.M."/>
            <person name="Davidsen T.M."/>
            <person name="Wayne K.J."/>
            <person name="Tettelin H."/>
            <person name="Glass J.I."/>
            <person name="Rusch D."/>
            <person name="Podicherti R."/>
            <person name="Tsui H.-C.T."/>
            <person name="Winkler M.E."/>
        </authorList>
    </citation>
    <scope>NUCLEOTIDE SEQUENCE</scope>
</reference>
<evidence type="ECO:0008006" key="2">
    <source>
        <dbReference type="Google" id="ProtNLM"/>
    </source>
</evidence>
<dbReference type="InterPro" id="IPR023214">
    <property type="entry name" value="HAD_sf"/>
</dbReference>
<proteinExistence type="predicted"/>
<dbReference type="AlphaFoldDB" id="A0A382CN90"/>
<evidence type="ECO:0000313" key="1">
    <source>
        <dbReference type="EMBL" id="SVB27111.1"/>
    </source>
</evidence>
<dbReference type="Pfam" id="PF13344">
    <property type="entry name" value="Hydrolase_6"/>
    <property type="match status" value="1"/>
</dbReference>
<dbReference type="Gene3D" id="3.40.50.1000">
    <property type="entry name" value="HAD superfamily/HAD-like"/>
    <property type="match status" value="1"/>
</dbReference>
<sequence length="71" mass="8293">MTKNLDKEGLKSIVDNYDLFFIDLWGVIHNGIELFKNSIEVLNELTQLNKEYILLTNAPRPNANIRNFIEK</sequence>
<feature type="non-terminal residue" evidence="1">
    <location>
        <position position="71"/>
    </location>
</feature>
<accession>A0A382CN90</accession>
<organism evidence="1">
    <name type="scientific">marine metagenome</name>
    <dbReference type="NCBI Taxonomy" id="408172"/>
    <lineage>
        <taxon>unclassified sequences</taxon>
        <taxon>metagenomes</taxon>
        <taxon>ecological metagenomes</taxon>
    </lineage>
</organism>
<dbReference type="SUPFAM" id="SSF56784">
    <property type="entry name" value="HAD-like"/>
    <property type="match status" value="1"/>
</dbReference>
<dbReference type="InterPro" id="IPR006357">
    <property type="entry name" value="HAD-SF_hydro_IIA"/>
</dbReference>
<dbReference type="EMBL" id="UINC01035154">
    <property type="protein sequence ID" value="SVB27111.1"/>
    <property type="molecule type" value="Genomic_DNA"/>
</dbReference>
<name>A0A382CN90_9ZZZZ</name>